<comment type="function">
    <text evidence="11">Catalytic subunit of the glycosylphosphatidylinositol-mannosyltransferase I complex which catalyzes the transfer of the first mannose, via an alpha-1,4 bond from a dolichol-phosphate-mannose (Dol-P-Man) to the glucosaminyl acyl phosphatidylinositol (GlcN-(acyl)PI) intermediate to generate alpha-D-Man-(1-&gt;4)-alpha-D-GlcN-(1-&gt;6)-(1-radyl,2-acyl-sn-glycero-3-phospho)-2-acyl-inositol and participates in the sixth step of the glycosylphosphatidylinositol-anchor biosynthesis.</text>
</comment>
<dbReference type="GO" id="GO:1990529">
    <property type="term" value="C:glycosylphosphatidylinositol-mannosyltransferase I complex"/>
    <property type="evidence" value="ECO:0007669"/>
    <property type="project" value="TreeGrafter"/>
</dbReference>
<proteinExistence type="inferred from homology"/>
<feature type="chain" id="PRO_5003872995" description="GPI mannosyltransferase 1" evidence="12">
    <location>
        <begin position="25"/>
        <end position="430"/>
    </location>
</feature>
<name>K3X8W2_GLOUD</name>
<sequence>MAPQLQTRLMCGALLLRLALIAYGELQDRLMSVKYTDVDYDVYTDASREMAAGNSPFNRTTYRYTPVLAFLLLPNVLVHEAFGKLLFVGCDLLAGHVLFQILRLRGLPEKKHLFVVRAEFLNMTVWLFHPFSINISTRGNADSIVVLLVLLTLLLLMRKQLVLAAITYGAAVHFKIYPIVYALAFLVFLNGRYNGSNTEWSQLCSSSFCFWVRLGGWLNRDRVLFGLVSGGLFLALIAAFYRLYGFQFLYEAYLYHFTRTDNRHNFSVYFYDLYLRYNTPSGFGVGLLAFLPQLVSLVTISLVYGEDITFALFALTMVFVIFNKVCTAQYFLWYTAFLPLVFPLTSLRLRWKGALMIALWFGSELHWLFWAFHLEMKGENTFFPLWIAGLVFFFVNIGILAMLMRHHTFSPLFVNGKVAHLVPNERTKVE</sequence>
<dbReference type="FunCoup" id="K3X8W2">
    <property type="interactions" value="382"/>
</dbReference>
<evidence type="ECO:0000256" key="10">
    <source>
        <dbReference type="ARBA" id="ARBA00023136"/>
    </source>
</evidence>
<keyword evidence="7 11" id="KW-0812">Transmembrane</keyword>
<dbReference type="EnsemblProtists" id="PYU1_T013661">
    <property type="protein sequence ID" value="PYU1_T013661"/>
    <property type="gene ID" value="PYU1_G013632"/>
</dbReference>
<reference evidence="14" key="2">
    <citation type="submission" date="2010-04" db="EMBL/GenBank/DDBJ databases">
        <authorList>
            <person name="Buell R."/>
            <person name="Hamilton J."/>
            <person name="Hostetler J."/>
        </authorList>
    </citation>
    <scope>NUCLEOTIDE SEQUENCE [LARGE SCALE GENOMIC DNA]</scope>
    <source>
        <strain evidence="14">DAOM:BR144</strain>
    </source>
</reference>
<evidence type="ECO:0000256" key="12">
    <source>
        <dbReference type="SAM" id="SignalP"/>
    </source>
</evidence>
<evidence type="ECO:0000256" key="3">
    <source>
        <dbReference type="ARBA" id="ARBA00011071"/>
    </source>
</evidence>
<dbReference type="InParanoid" id="K3X8W2"/>
<dbReference type="EMBL" id="GL376586">
    <property type="status" value="NOT_ANNOTATED_CDS"/>
    <property type="molecule type" value="Genomic_DNA"/>
</dbReference>
<accession>K3X8W2</accession>
<dbReference type="Proteomes" id="UP000019132">
    <property type="component" value="Unassembled WGS sequence"/>
</dbReference>
<evidence type="ECO:0000256" key="11">
    <source>
        <dbReference type="RuleBase" id="RU365064"/>
    </source>
</evidence>
<reference evidence="14" key="1">
    <citation type="journal article" date="2010" name="Genome Biol.">
        <title>Genome sequence of the necrotrophic plant pathogen Pythium ultimum reveals original pathogenicity mechanisms and effector repertoire.</title>
        <authorList>
            <person name="Levesque C.A."/>
            <person name="Brouwer H."/>
            <person name="Cano L."/>
            <person name="Hamilton J.P."/>
            <person name="Holt C."/>
            <person name="Huitema E."/>
            <person name="Raffaele S."/>
            <person name="Robideau G.P."/>
            <person name="Thines M."/>
            <person name="Win J."/>
            <person name="Zerillo M.M."/>
            <person name="Beakes G.W."/>
            <person name="Boore J.L."/>
            <person name="Busam D."/>
            <person name="Dumas B."/>
            <person name="Ferriera S."/>
            <person name="Fuerstenberg S.I."/>
            <person name="Gachon C.M."/>
            <person name="Gaulin E."/>
            <person name="Govers F."/>
            <person name="Grenville-Briggs L."/>
            <person name="Horner N."/>
            <person name="Hostetler J."/>
            <person name="Jiang R.H."/>
            <person name="Johnson J."/>
            <person name="Krajaejun T."/>
            <person name="Lin H."/>
            <person name="Meijer H.J."/>
            <person name="Moore B."/>
            <person name="Morris P."/>
            <person name="Phuntmart V."/>
            <person name="Puiu D."/>
            <person name="Shetty J."/>
            <person name="Stajich J.E."/>
            <person name="Tripathy S."/>
            <person name="Wawra S."/>
            <person name="van West P."/>
            <person name="Whitty B.R."/>
            <person name="Coutinho P.M."/>
            <person name="Henrissat B."/>
            <person name="Martin F."/>
            <person name="Thomas P.D."/>
            <person name="Tyler B.M."/>
            <person name="De Vries R.P."/>
            <person name="Kamoun S."/>
            <person name="Yandell M."/>
            <person name="Tisserat N."/>
            <person name="Buell C.R."/>
        </authorList>
    </citation>
    <scope>NUCLEOTIDE SEQUENCE</scope>
    <source>
        <strain evidence="14">DAOM:BR144</strain>
    </source>
</reference>
<reference evidence="13" key="3">
    <citation type="submission" date="2015-02" db="UniProtKB">
        <authorList>
            <consortium name="EnsemblProtists"/>
        </authorList>
    </citation>
    <scope>IDENTIFICATION</scope>
    <source>
        <strain evidence="13">DAOM BR144</strain>
    </source>
</reference>
<keyword evidence="10 11" id="KW-0472">Membrane</keyword>
<comment type="subcellular location">
    <subcellularLocation>
        <location evidence="1 11">Endoplasmic reticulum membrane</location>
        <topology evidence="1 11">Multi-pass membrane protein</topology>
    </subcellularLocation>
</comment>
<organism evidence="13 14">
    <name type="scientific">Globisporangium ultimum (strain ATCC 200006 / CBS 805.95 / DAOM BR144)</name>
    <name type="common">Pythium ultimum</name>
    <dbReference type="NCBI Taxonomy" id="431595"/>
    <lineage>
        <taxon>Eukaryota</taxon>
        <taxon>Sar</taxon>
        <taxon>Stramenopiles</taxon>
        <taxon>Oomycota</taxon>
        <taxon>Peronosporomycetes</taxon>
        <taxon>Pythiales</taxon>
        <taxon>Pythiaceae</taxon>
        <taxon>Globisporangium</taxon>
    </lineage>
</organism>
<evidence type="ECO:0000256" key="1">
    <source>
        <dbReference type="ARBA" id="ARBA00004477"/>
    </source>
</evidence>
<evidence type="ECO:0000256" key="4">
    <source>
        <dbReference type="ARBA" id="ARBA00022502"/>
    </source>
</evidence>
<evidence type="ECO:0000256" key="9">
    <source>
        <dbReference type="ARBA" id="ARBA00022989"/>
    </source>
</evidence>
<feature type="transmembrane region" description="Helical" evidence="11">
    <location>
        <begin position="139"/>
        <end position="156"/>
    </location>
</feature>
<keyword evidence="5 11" id="KW-0328">Glycosyltransferase</keyword>
<evidence type="ECO:0000256" key="8">
    <source>
        <dbReference type="ARBA" id="ARBA00022824"/>
    </source>
</evidence>
<dbReference type="HOGENOM" id="CLU_024220_3_1_1"/>
<dbReference type="STRING" id="431595.K3X8W2"/>
<keyword evidence="6 11" id="KW-0808">Transferase</keyword>
<keyword evidence="14" id="KW-1185">Reference proteome</keyword>
<evidence type="ECO:0000313" key="13">
    <source>
        <dbReference type="EnsemblProtists" id="PYU1_T013661"/>
    </source>
</evidence>
<dbReference type="PANTHER" id="PTHR12886">
    <property type="entry name" value="PIG-M MANNOSYLTRANSFERASE"/>
    <property type="match status" value="1"/>
</dbReference>
<dbReference type="GO" id="GO:0004376">
    <property type="term" value="F:GPI mannosyltransferase activity"/>
    <property type="evidence" value="ECO:0007669"/>
    <property type="project" value="InterPro"/>
</dbReference>
<keyword evidence="4 11" id="KW-0337">GPI-anchor biosynthesis</keyword>
<protein>
    <recommendedName>
        <fullName evidence="11">GPI mannosyltransferase 1</fullName>
        <ecNumber evidence="11">2.4.1.-</ecNumber>
    </recommendedName>
    <alternativeName>
        <fullName evidence="11">GPI mannosyltransferase I</fullName>
    </alternativeName>
</protein>
<dbReference type="GO" id="GO:0051751">
    <property type="term" value="F:alpha-1,4-mannosyltransferase activity"/>
    <property type="evidence" value="ECO:0007669"/>
    <property type="project" value="InterPro"/>
</dbReference>
<dbReference type="GO" id="GO:0006506">
    <property type="term" value="P:GPI anchor biosynthetic process"/>
    <property type="evidence" value="ECO:0007669"/>
    <property type="project" value="UniProtKB-UniPathway"/>
</dbReference>
<dbReference type="VEuPathDB" id="FungiDB:PYU1_G013632"/>
<dbReference type="UniPathway" id="UPA00196"/>
<dbReference type="AlphaFoldDB" id="K3X8W2"/>
<evidence type="ECO:0000313" key="14">
    <source>
        <dbReference type="Proteomes" id="UP000019132"/>
    </source>
</evidence>
<keyword evidence="12" id="KW-0732">Signal</keyword>
<evidence type="ECO:0000256" key="7">
    <source>
        <dbReference type="ARBA" id="ARBA00022692"/>
    </source>
</evidence>
<dbReference type="Pfam" id="PF05007">
    <property type="entry name" value="Mannosyl_trans"/>
    <property type="match status" value="1"/>
</dbReference>
<dbReference type="eggNOG" id="KOG3893">
    <property type="taxonomic scope" value="Eukaryota"/>
</dbReference>
<dbReference type="OMA" id="MLWFIGQ"/>
<keyword evidence="9 11" id="KW-1133">Transmembrane helix</keyword>
<feature type="transmembrane region" description="Helical" evidence="11">
    <location>
        <begin position="283"/>
        <end position="304"/>
    </location>
</feature>
<comment type="pathway">
    <text evidence="2 11">Glycolipid biosynthesis; glycosylphosphatidylinositol-anchor biosynthesis.</text>
</comment>
<feature type="transmembrane region" description="Helical" evidence="11">
    <location>
        <begin position="385"/>
        <end position="403"/>
    </location>
</feature>
<feature type="transmembrane region" description="Helical" evidence="11">
    <location>
        <begin position="354"/>
        <end position="373"/>
    </location>
</feature>
<dbReference type="InterPro" id="IPR007704">
    <property type="entry name" value="PIG-M"/>
</dbReference>
<dbReference type="EC" id="2.4.1.-" evidence="11"/>
<feature type="transmembrane region" description="Helical" evidence="11">
    <location>
        <begin position="168"/>
        <end position="189"/>
    </location>
</feature>
<feature type="signal peptide" evidence="12">
    <location>
        <begin position="1"/>
        <end position="24"/>
    </location>
</feature>
<keyword evidence="8 11" id="KW-0256">Endoplasmic reticulum</keyword>
<feature type="transmembrane region" description="Helical" evidence="11">
    <location>
        <begin position="223"/>
        <end position="244"/>
    </location>
</feature>
<feature type="transmembrane region" description="Helical" evidence="11">
    <location>
        <begin position="310"/>
        <end position="333"/>
    </location>
</feature>
<comment type="similarity">
    <text evidence="3 11">Belongs to the PIGM family.</text>
</comment>
<dbReference type="GO" id="GO:0005789">
    <property type="term" value="C:endoplasmic reticulum membrane"/>
    <property type="evidence" value="ECO:0007669"/>
    <property type="project" value="UniProtKB-SubCell"/>
</dbReference>
<evidence type="ECO:0000256" key="2">
    <source>
        <dbReference type="ARBA" id="ARBA00004687"/>
    </source>
</evidence>
<evidence type="ECO:0000256" key="5">
    <source>
        <dbReference type="ARBA" id="ARBA00022676"/>
    </source>
</evidence>
<evidence type="ECO:0000256" key="6">
    <source>
        <dbReference type="ARBA" id="ARBA00022679"/>
    </source>
</evidence>
<dbReference type="PANTHER" id="PTHR12886:SF0">
    <property type="entry name" value="GPI MANNOSYLTRANSFERASE 1"/>
    <property type="match status" value="1"/>
</dbReference>